<dbReference type="Proteomes" id="UP000030762">
    <property type="component" value="Unassembled WGS sequence"/>
</dbReference>
<dbReference type="OMA" id="CTHRREG"/>
<keyword evidence="2" id="KW-1185">Reference proteome</keyword>
<reference evidence="1 2" key="1">
    <citation type="submission" date="2012-04" db="EMBL/GenBank/DDBJ databases">
        <title>The Genome Sequence of Saprolegnia declina VS20.</title>
        <authorList>
            <consortium name="The Broad Institute Genome Sequencing Platform"/>
            <person name="Russ C."/>
            <person name="Nusbaum C."/>
            <person name="Tyler B."/>
            <person name="van West P."/>
            <person name="Dieguez-Uribeondo J."/>
            <person name="de Bruijn I."/>
            <person name="Tripathy S."/>
            <person name="Jiang R."/>
            <person name="Young S.K."/>
            <person name="Zeng Q."/>
            <person name="Gargeya S."/>
            <person name="Fitzgerald M."/>
            <person name="Haas B."/>
            <person name="Abouelleil A."/>
            <person name="Alvarado L."/>
            <person name="Arachchi H.M."/>
            <person name="Berlin A."/>
            <person name="Chapman S.B."/>
            <person name="Goldberg J."/>
            <person name="Griggs A."/>
            <person name="Gujja S."/>
            <person name="Hansen M."/>
            <person name="Howarth C."/>
            <person name="Imamovic A."/>
            <person name="Larimer J."/>
            <person name="McCowen C."/>
            <person name="Montmayeur A."/>
            <person name="Murphy C."/>
            <person name="Neiman D."/>
            <person name="Pearson M."/>
            <person name="Priest M."/>
            <person name="Roberts A."/>
            <person name="Saif S."/>
            <person name="Shea T."/>
            <person name="Sisk P."/>
            <person name="Sykes S."/>
            <person name="Wortman J."/>
            <person name="Nusbaum C."/>
            <person name="Birren B."/>
        </authorList>
    </citation>
    <scope>NUCLEOTIDE SEQUENCE [LARGE SCALE GENOMIC DNA]</scope>
    <source>
        <strain evidence="1 2">VS20</strain>
    </source>
</reference>
<organism evidence="1 2">
    <name type="scientific">Saprolegnia diclina (strain VS20)</name>
    <dbReference type="NCBI Taxonomy" id="1156394"/>
    <lineage>
        <taxon>Eukaryota</taxon>
        <taxon>Sar</taxon>
        <taxon>Stramenopiles</taxon>
        <taxon>Oomycota</taxon>
        <taxon>Saprolegniomycetes</taxon>
        <taxon>Saprolegniales</taxon>
        <taxon>Saprolegniaceae</taxon>
        <taxon>Saprolegnia</taxon>
    </lineage>
</organism>
<dbReference type="AlphaFoldDB" id="T0PUD6"/>
<accession>T0PUD6</accession>
<dbReference type="InParanoid" id="T0PUD6"/>
<evidence type="ECO:0000313" key="1">
    <source>
        <dbReference type="EMBL" id="EQC29129.1"/>
    </source>
</evidence>
<dbReference type="VEuPathDB" id="FungiDB:SDRG_13160"/>
<dbReference type="InterPro" id="IPR052050">
    <property type="entry name" value="SecEffector_AnkRepeat"/>
</dbReference>
<dbReference type="PANTHER" id="PTHR46586:SF3">
    <property type="entry name" value="ANKYRIN REPEAT-CONTAINING PROTEIN"/>
    <property type="match status" value="1"/>
</dbReference>
<gene>
    <name evidence="1" type="ORF">SDRG_13160</name>
</gene>
<dbReference type="OrthoDB" id="73587at2759"/>
<evidence type="ECO:0000313" key="2">
    <source>
        <dbReference type="Proteomes" id="UP000030762"/>
    </source>
</evidence>
<dbReference type="GeneID" id="19953887"/>
<dbReference type="PANTHER" id="PTHR46586">
    <property type="entry name" value="ANKYRIN REPEAT-CONTAINING PROTEIN"/>
    <property type="match status" value="1"/>
</dbReference>
<protein>
    <recommendedName>
        <fullName evidence="3">Ankyrin repeat domain containing protein</fullName>
    </recommendedName>
</protein>
<proteinExistence type="predicted"/>
<dbReference type="EMBL" id="JH767187">
    <property type="protein sequence ID" value="EQC29129.1"/>
    <property type="molecule type" value="Genomic_DNA"/>
</dbReference>
<dbReference type="SUPFAM" id="SSF48403">
    <property type="entry name" value="Ankyrin repeat"/>
    <property type="match status" value="1"/>
</dbReference>
<dbReference type="RefSeq" id="XP_008617464.1">
    <property type="nucleotide sequence ID" value="XM_008619242.1"/>
</dbReference>
<dbReference type="Gene3D" id="1.25.40.20">
    <property type="entry name" value="Ankyrin repeat-containing domain"/>
    <property type="match status" value="3"/>
</dbReference>
<name>T0PUD6_SAPDV</name>
<dbReference type="InterPro" id="IPR002110">
    <property type="entry name" value="Ankyrin_rpt"/>
</dbReference>
<dbReference type="eggNOG" id="ENOG502T21M">
    <property type="taxonomic scope" value="Eukaryota"/>
</dbReference>
<sequence>MGAGDVLSHLLPLVVEYQDGVRYDFLPYVRPYLAARRRWRGLVAQHGRRAHAAMASECTCEHTPSSLCLSTLSGPAVCVAHEIAYHVHLAIRENNVPALTGWLRYAPDAATPLAITCAARYGAIDCLQRLVASVPSDALPMRALEYAVELGHDAIFAALYPRFTPARLVHDGDTNLLDLAASVGHLRIVQALHTAAYPCGATVLAMDAASSNGHEEVVRYLHQHRSEGASVAALDGAAAAGHLAIVAFLHATQQEATARALEMAAANGHLAVVEYLCTHRREGCRAYAIDDAAKNGHLKVVQYLHARGFAATFRAMNNAALNGHLAILTFLHDARNEGCTVFAMDWAASKGYLDVVRFLDTYRDEGCTTRAMNGAAKAGHLAVVAHLHHHRTEGCTTDAIDCAAANGHADVVEFLVTHRSEGFTPRALYAAAEKADVGLFERLRSAYPGLRRGARAAFCQAEAALVA</sequence>
<dbReference type="InterPro" id="IPR036770">
    <property type="entry name" value="Ankyrin_rpt-contain_sf"/>
</dbReference>
<evidence type="ECO:0008006" key="3">
    <source>
        <dbReference type="Google" id="ProtNLM"/>
    </source>
</evidence>
<dbReference type="Pfam" id="PF13637">
    <property type="entry name" value="Ank_4"/>
    <property type="match status" value="1"/>
</dbReference>